<dbReference type="Proteomes" id="UP000325313">
    <property type="component" value="Unassembled WGS sequence"/>
</dbReference>
<evidence type="ECO:0000256" key="1">
    <source>
        <dbReference type="SAM" id="MobiDB-lite"/>
    </source>
</evidence>
<name>A0A5B0S6J3_PUCGR</name>
<accession>A0A5B0S6J3</accession>
<feature type="compositionally biased region" description="Polar residues" evidence="1">
    <location>
        <begin position="179"/>
        <end position="189"/>
    </location>
</feature>
<keyword evidence="5" id="KW-1185">Reference proteome</keyword>
<evidence type="ECO:0000256" key="2">
    <source>
        <dbReference type="SAM" id="SignalP"/>
    </source>
</evidence>
<sequence>MKAFWMVFGLVALLHLHHLLATHDPNMMLSDIASYPTGAGSSFTENHSSGLNQQGNVGSTHTHLSLLFHTSLTFHLGSIPLSVPLTARNQHSKRLMLFDYMGVEGQRESSLSLRRAGRDTTEHTVYQPASKQQKLDLTLSLGLPGMGKDETILANSSSSSCLKSNPFGSKKHVDELPTDGNQVLDKSNQGDCSSTVGCSKYLKPESGKVAGKLVEDGRSITPLITSNAGVGKMLIDSNSHDVHLTTSGPEAKAEVYPMARLDVNPRVKSTLWAVIPAIWSHLKDSLNYHEIVDYLRRYKKDLLFMYKNEGSHQSPDTIRDGRSGADDYVKHRLDELTMILWGLNVQILKYFVPGKPSRYYAVEAKSILKWFHDFISRCQKYHSMSYPNPYSPYQQWLGLDQGEIYKMITQAIHATAEMDAYHISCEEFSKNSLFISNSQRLMSEAVIGILGYYHKYTNQEKWKFLFRDNNNFTVQLANMCYILKQEANPALRIENSRQDLSVVIPWVNPCSSAMLNSMKKDLNHEQLPFEIDVRAVFQEQDISEMQNFAIRKLFVCRHEDDIIWAWISRVKVNSKVGFEKFFQPTSESIIRNVRSYLSNLAGEMFSGEKQKKIQEKSDEEVLEILTLIFDILWVLNGKLIESFGGQVGGPDYFNEQRSVQLYFISRFFPVIIKISEPKPNKGNQIQHDQIMNLMIDLFLSKKNEQKFLVNHTDLTDSKSTILTNRDILSAKIVTSILGNYYKNQNQEKWTWFFDSNDFFFNHLINKSSNLFHRTSDKNKRTELWKTYKPYDVFPWKNPIDLRMPKLKFKAGSRGITNIDRWLQPLT</sequence>
<protein>
    <submittedName>
        <fullName evidence="4">Uncharacterized protein</fullName>
    </submittedName>
</protein>
<organism evidence="4 6">
    <name type="scientific">Puccinia graminis f. sp. tritici</name>
    <dbReference type="NCBI Taxonomy" id="56615"/>
    <lineage>
        <taxon>Eukaryota</taxon>
        <taxon>Fungi</taxon>
        <taxon>Dikarya</taxon>
        <taxon>Basidiomycota</taxon>
        <taxon>Pucciniomycotina</taxon>
        <taxon>Pucciniomycetes</taxon>
        <taxon>Pucciniales</taxon>
        <taxon>Pucciniaceae</taxon>
        <taxon>Puccinia</taxon>
    </lineage>
</organism>
<keyword evidence="2" id="KW-0732">Signal</keyword>
<dbReference type="Proteomes" id="UP000324748">
    <property type="component" value="Unassembled WGS sequence"/>
</dbReference>
<reference evidence="5 6" key="1">
    <citation type="submission" date="2019-05" db="EMBL/GenBank/DDBJ databases">
        <title>Emergence of the Ug99 lineage of the wheat stem rust pathogen through somatic hybridization.</title>
        <authorList>
            <person name="Li F."/>
            <person name="Upadhyaya N.M."/>
            <person name="Sperschneider J."/>
            <person name="Matny O."/>
            <person name="Nguyen-Phuc H."/>
            <person name="Mago R."/>
            <person name="Raley C."/>
            <person name="Miller M.E."/>
            <person name="Silverstein K.A.T."/>
            <person name="Henningsen E."/>
            <person name="Hirsch C.D."/>
            <person name="Visser B."/>
            <person name="Pretorius Z.A."/>
            <person name="Steffenson B.J."/>
            <person name="Schwessinger B."/>
            <person name="Dodds P.N."/>
            <person name="Figueroa M."/>
        </authorList>
    </citation>
    <scope>NUCLEOTIDE SEQUENCE [LARGE SCALE GENOMIC DNA]</scope>
    <source>
        <strain evidence="3">21-0</strain>
        <strain evidence="4 6">Ug99</strain>
    </source>
</reference>
<dbReference type="EMBL" id="VSWC01000119">
    <property type="protein sequence ID" value="KAA1082684.1"/>
    <property type="molecule type" value="Genomic_DNA"/>
</dbReference>
<feature type="signal peptide" evidence="2">
    <location>
        <begin position="1"/>
        <end position="21"/>
    </location>
</feature>
<evidence type="ECO:0000313" key="5">
    <source>
        <dbReference type="Proteomes" id="UP000324748"/>
    </source>
</evidence>
<feature type="region of interest" description="Disordered" evidence="1">
    <location>
        <begin position="155"/>
        <end position="189"/>
    </location>
</feature>
<feature type="chain" id="PRO_5036138262" evidence="2">
    <location>
        <begin position="22"/>
        <end position="826"/>
    </location>
</feature>
<evidence type="ECO:0000313" key="4">
    <source>
        <dbReference type="EMBL" id="KAA1133417.1"/>
    </source>
</evidence>
<dbReference type="AlphaFoldDB" id="A0A5B0S6J3"/>
<dbReference type="EMBL" id="VDEP01000071">
    <property type="protein sequence ID" value="KAA1133417.1"/>
    <property type="molecule type" value="Genomic_DNA"/>
</dbReference>
<evidence type="ECO:0000313" key="6">
    <source>
        <dbReference type="Proteomes" id="UP000325313"/>
    </source>
</evidence>
<proteinExistence type="predicted"/>
<comment type="caution">
    <text evidence="4">The sequence shown here is derived from an EMBL/GenBank/DDBJ whole genome shotgun (WGS) entry which is preliminary data.</text>
</comment>
<gene>
    <name evidence="3" type="ORF">PGT21_010428</name>
    <name evidence="4" type="ORF">PGTUg99_005612</name>
</gene>
<evidence type="ECO:0000313" key="3">
    <source>
        <dbReference type="EMBL" id="KAA1082684.1"/>
    </source>
</evidence>
<dbReference type="OrthoDB" id="2519216at2759"/>